<evidence type="ECO:0000313" key="2">
    <source>
        <dbReference type="EMBL" id="KLO04532.1"/>
    </source>
</evidence>
<gene>
    <name evidence="2" type="ORF">SCHPADRAFT_896959</name>
</gene>
<organism evidence="2 3">
    <name type="scientific">Schizopora paradoxa</name>
    <dbReference type="NCBI Taxonomy" id="27342"/>
    <lineage>
        <taxon>Eukaryota</taxon>
        <taxon>Fungi</taxon>
        <taxon>Dikarya</taxon>
        <taxon>Basidiomycota</taxon>
        <taxon>Agaricomycotina</taxon>
        <taxon>Agaricomycetes</taxon>
        <taxon>Hymenochaetales</taxon>
        <taxon>Schizoporaceae</taxon>
        <taxon>Schizopora</taxon>
    </lineage>
</organism>
<accession>A0A0H2QZV0</accession>
<evidence type="ECO:0000313" key="3">
    <source>
        <dbReference type="Proteomes" id="UP000053477"/>
    </source>
</evidence>
<reference evidence="2 3" key="1">
    <citation type="submission" date="2015-04" db="EMBL/GenBank/DDBJ databases">
        <title>Complete genome sequence of Schizopora paradoxa KUC8140, a cosmopolitan wood degrader in East Asia.</title>
        <authorList>
            <consortium name="DOE Joint Genome Institute"/>
            <person name="Min B."/>
            <person name="Park H."/>
            <person name="Jang Y."/>
            <person name="Kim J.-J."/>
            <person name="Kim K.H."/>
            <person name="Pangilinan J."/>
            <person name="Lipzen A."/>
            <person name="Riley R."/>
            <person name="Grigoriev I.V."/>
            <person name="Spatafora J.W."/>
            <person name="Choi I.-G."/>
        </authorList>
    </citation>
    <scope>NUCLEOTIDE SEQUENCE [LARGE SCALE GENOMIC DNA]</scope>
    <source>
        <strain evidence="2 3">KUC8140</strain>
    </source>
</reference>
<keyword evidence="3" id="KW-1185">Reference proteome</keyword>
<name>A0A0H2QZV0_9AGAM</name>
<feature type="region of interest" description="Disordered" evidence="1">
    <location>
        <begin position="1"/>
        <end position="22"/>
    </location>
</feature>
<dbReference type="Proteomes" id="UP000053477">
    <property type="component" value="Unassembled WGS sequence"/>
</dbReference>
<protein>
    <submittedName>
        <fullName evidence="2">Uncharacterized protein</fullName>
    </submittedName>
</protein>
<dbReference type="AlphaFoldDB" id="A0A0H2QZV0"/>
<dbReference type="InParanoid" id="A0A0H2QZV0"/>
<evidence type="ECO:0000256" key="1">
    <source>
        <dbReference type="SAM" id="MobiDB-lite"/>
    </source>
</evidence>
<dbReference type="EMBL" id="KQ086509">
    <property type="protein sequence ID" value="KLO04532.1"/>
    <property type="molecule type" value="Genomic_DNA"/>
</dbReference>
<proteinExistence type="predicted"/>
<sequence length="322" mass="36011">MEPSMSIANSPEGRLAEDESTKDVLSREQNLLKVAKSQNIFSKTRLIVPFTCNVESRLEIQSNPILGRIERVVISALLGLGSNSAPGGLQSKYNPLPPLASIARICMELFPTTSQDHGEPNPVLGGRVRKLFKDEQHFHCLALLDREQMTEVGFEGTTLAIWGPTFYRHLGVFIDFFHFFPGQSDWMVALLFFKQLLNAYKPLVLVPWSCPVVSAMMLSHFETAFDQISNETAQTNFLSGTSSPSIKHNFESKISLPNLTPDLYANVVGIPHLFQFGQNDWCICAPIRDFGCKKYNPILSQKICDVQFLALIAITVMKKVVM</sequence>